<protein>
    <submittedName>
        <fullName evidence="2">Uncharacterized protein</fullName>
    </submittedName>
</protein>
<gene>
    <name evidence="2" type="ORF">E2C01_010254</name>
</gene>
<reference evidence="2 3" key="1">
    <citation type="submission" date="2019-05" db="EMBL/GenBank/DDBJ databases">
        <title>Another draft genome of Portunus trituberculatus and its Hox gene families provides insights of decapod evolution.</title>
        <authorList>
            <person name="Jeong J.-H."/>
            <person name="Song I."/>
            <person name="Kim S."/>
            <person name="Choi T."/>
            <person name="Kim D."/>
            <person name="Ryu S."/>
            <person name="Kim W."/>
        </authorList>
    </citation>
    <scope>NUCLEOTIDE SEQUENCE [LARGE SCALE GENOMIC DNA]</scope>
    <source>
        <tissue evidence="2">Muscle</tissue>
    </source>
</reference>
<keyword evidence="3" id="KW-1185">Reference proteome</keyword>
<sequence length="211" mass="22823">MVAPHVETQLTRSLVRIPNSGRDRRAGAVLHDLSRVSSAAALVPITSYFALGILPSTLSPPRSQAQVPQPSSLLCTDKNPLKLSTRAVPCAATAETSTTSGARVMSRGGKITTNSSSATVNPTGSRKRSVQQDHNSIATEVRSPKIPRTTTTPRKPTQQSRRSTPRPVTGDYRIMGQLLREREQLLAENMALKLELSRRSQERIPSGTVGH</sequence>
<evidence type="ECO:0000313" key="3">
    <source>
        <dbReference type="Proteomes" id="UP000324222"/>
    </source>
</evidence>
<comment type="caution">
    <text evidence="2">The sequence shown here is derived from an EMBL/GenBank/DDBJ whole genome shotgun (WGS) entry which is preliminary data.</text>
</comment>
<name>A0A5B7D7Y6_PORTR</name>
<organism evidence="2 3">
    <name type="scientific">Portunus trituberculatus</name>
    <name type="common">Swimming crab</name>
    <name type="synonym">Neptunus trituberculatus</name>
    <dbReference type="NCBI Taxonomy" id="210409"/>
    <lineage>
        <taxon>Eukaryota</taxon>
        <taxon>Metazoa</taxon>
        <taxon>Ecdysozoa</taxon>
        <taxon>Arthropoda</taxon>
        <taxon>Crustacea</taxon>
        <taxon>Multicrustacea</taxon>
        <taxon>Malacostraca</taxon>
        <taxon>Eumalacostraca</taxon>
        <taxon>Eucarida</taxon>
        <taxon>Decapoda</taxon>
        <taxon>Pleocyemata</taxon>
        <taxon>Brachyura</taxon>
        <taxon>Eubrachyura</taxon>
        <taxon>Portunoidea</taxon>
        <taxon>Portunidae</taxon>
        <taxon>Portuninae</taxon>
        <taxon>Portunus</taxon>
    </lineage>
</organism>
<evidence type="ECO:0000256" key="1">
    <source>
        <dbReference type="SAM" id="MobiDB-lite"/>
    </source>
</evidence>
<dbReference type="OrthoDB" id="6381981at2759"/>
<dbReference type="EMBL" id="VSRR010000586">
    <property type="protein sequence ID" value="MPC17399.1"/>
    <property type="molecule type" value="Genomic_DNA"/>
</dbReference>
<dbReference type="Proteomes" id="UP000324222">
    <property type="component" value="Unassembled WGS sequence"/>
</dbReference>
<evidence type="ECO:0000313" key="2">
    <source>
        <dbReference type="EMBL" id="MPC17399.1"/>
    </source>
</evidence>
<accession>A0A5B7D7Y6</accession>
<feature type="compositionally biased region" description="Polar residues" evidence="1">
    <location>
        <begin position="111"/>
        <end position="124"/>
    </location>
</feature>
<dbReference type="AlphaFoldDB" id="A0A5B7D7Y6"/>
<proteinExistence type="predicted"/>
<feature type="compositionally biased region" description="Low complexity" evidence="1">
    <location>
        <begin position="144"/>
        <end position="162"/>
    </location>
</feature>
<feature type="region of interest" description="Disordered" evidence="1">
    <location>
        <begin position="94"/>
        <end position="172"/>
    </location>
</feature>